<dbReference type="Proteomes" id="UP001231915">
    <property type="component" value="Unassembled WGS sequence"/>
</dbReference>
<dbReference type="RefSeq" id="WP_284137608.1">
    <property type="nucleotide sequence ID" value="NZ_JASJUT010000005.1"/>
</dbReference>
<gene>
    <name evidence="1" type="ORF">QNM18_14145</name>
</gene>
<protein>
    <submittedName>
        <fullName evidence="1">Uncharacterized protein</fullName>
    </submittedName>
</protein>
<reference evidence="1 2" key="1">
    <citation type="submission" date="2023-05" db="EMBL/GenBank/DDBJ databases">
        <title>Pseudoalteromonas ardens sp. nov., Pseudoalteromonas obscura sp. nov., and Pseudoalteromonas umbrosa sp. nov., isolated from the coral Montipora capitata.</title>
        <authorList>
            <person name="Thomas E.M."/>
            <person name="Smith E.M."/>
            <person name="Papke E."/>
            <person name="Shlafstein M.D."/>
            <person name="Oline D.K."/>
            <person name="Videau P."/>
            <person name="Saw J.H."/>
            <person name="Strangman W.K."/>
            <person name="Ushijima B."/>
        </authorList>
    </citation>
    <scope>NUCLEOTIDE SEQUENCE [LARGE SCALE GENOMIC DNA]</scope>
    <source>
        <strain evidence="1 2">P94</strain>
    </source>
</reference>
<dbReference type="EMBL" id="JASJUT010000005">
    <property type="protein sequence ID" value="MDK2596199.1"/>
    <property type="molecule type" value="Genomic_DNA"/>
</dbReference>
<evidence type="ECO:0000313" key="2">
    <source>
        <dbReference type="Proteomes" id="UP001231915"/>
    </source>
</evidence>
<accession>A0ABT7EMB1</accession>
<keyword evidence="2" id="KW-1185">Reference proteome</keyword>
<comment type="caution">
    <text evidence="1">The sequence shown here is derived from an EMBL/GenBank/DDBJ whole genome shotgun (WGS) entry which is preliminary data.</text>
</comment>
<organism evidence="1 2">
    <name type="scientific">Pseudoalteromonas obscura</name>
    <dbReference type="NCBI Taxonomy" id="3048491"/>
    <lineage>
        <taxon>Bacteria</taxon>
        <taxon>Pseudomonadati</taxon>
        <taxon>Pseudomonadota</taxon>
        <taxon>Gammaproteobacteria</taxon>
        <taxon>Alteromonadales</taxon>
        <taxon>Pseudoalteromonadaceae</taxon>
        <taxon>Pseudoalteromonas</taxon>
    </lineage>
</organism>
<evidence type="ECO:0000313" key="1">
    <source>
        <dbReference type="EMBL" id="MDK2596199.1"/>
    </source>
</evidence>
<name>A0ABT7EMB1_9GAMM</name>
<sequence length="125" mass="13853">MLLFSSASFSSQGVFERWTAKGKECVFKFQIPPSVNWDGESKLPISIKGINTAFKNWTNANLSSGEEAHVTNYNLASVFSEEATTNYWVYKVGYVVFNNGSPTQNFNRKVVIDLSGKVITPVCGL</sequence>
<proteinExistence type="predicted"/>